<accession>A0A4Q0QFY2</accession>
<proteinExistence type="predicted"/>
<protein>
    <recommendedName>
        <fullName evidence="3">BolA family transcriptional regulator</fullName>
    </recommendedName>
</protein>
<comment type="caution">
    <text evidence="1">The sequence shown here is derived from an EMBL/GenBank/DDBJ whole genome shotgun (WGS) entry which is preliminary data.</text>
</comment>
<gene>
    <name evidence="1" type="ORF">EAS61_25460</name>
</gene>
<reference evidence="1 2" key="1">
    <citation type="submission" date="2018-11" db="EMBL/GenBank/DDBJ databases">
        <title>Bradyrhizobium sp. nov., isolated from effective nodules of peanut in China.</title>
        <authorList>
            <person name="Li Y."/>
        </authorList>
    </citation>
    <scope>NUCLEOTIDE SEQUENCE [LARGE SCALE GENOMIC DNA]</scope>
    <source>
        <strain evidence="1 2">CCBAU 51770</strain>
    </source>
</reference>
<evidence type="ECO:0000313" key="1">
    <source>
        <dbReference type="EMBL" id="RXG90799.1"/>
    </source>
</evidence>
<evidence type="ECO:0000313" key="2">
    <source>
        <dbReference type="Proteomes" id="UP000290174"/>
    </source>
</evidence>
<name>A0A4Q0QFY2_9BRAD</name>
<dbReference type="EMBL" id="RKMK01000028">
    <property type="protein sequence ID" value="RXG90799.1"/>
    <property type="molecule type" value="Genomic_DNA"/>
</dbReference>
<organism evidence="1 2">
    <name type="scientific">Bradyrhizobium zhanjiangense</name>
    <dbReference type="NCBI Taxonomy" id="1325107"/>
    <lineage>
        <taxon>Bacteria</taxon>
        <taxon>Pseudomonadati</taxon>
        <taxon>Pseudomonadota</taxon>
        <taxon>Alphaproteobacteria</taxon>
        <taxon>Hyphomicrobiales</taxon>
        <taxon>Nitrobacteraceae</taxon>
        <taxon>Bradyrhizobium</taxon>
    </lineage>
</organism>
<evidence type="ECO:0008006" key="3">
    <source>
        <dbReference type="Google" id="ProtNLM"/>
    </source>
</evidence>
<sequence>MSRSPVSKDELERIALQEIRSFPGTEKVVSIEVEFGPDPRPGTSDWKLHVVAQEGCDLARIQYAAKTTSDRLKRRYEIRLN</sequence>
<dbReference type="Proteomes" id="UP000290174">
    <property type="component" value="Unassembled WGS sequence"/>
</dbReference>
<dbReference type="AlphaFoldDB" id="A0A4Q0QFY2"/>
<dbReference type="RefSeq" id="WP_128956422.1">
    <property type="nucleotide sequence ID" value="NZ_RKMK01000028.1"/>
</dbReference>